<evidence type="ECO:0000259" key="17">
    <source>
        <dbReference type="Pfam" id="PF08264"/>
    </source>
</evidence>
<dbReference type="SUPFAM" id="SSF52374">
    <property type="entry name" value="Nucleotidylyl transferase"/>
    <property type="match status" value="1"/>
</dbReference>
<evidence type="ECO:0000256" key="10">
    <source>
        <dbReference type="ARBA" id="ARBA00022840"/>
    </source>
</evidence>
<evidence type="ECO:0000256" key="3">
    <source>
        <dbReference type="ARBA" id="ARBA00007078"/>
    </source>
</evidence>
<evidence type="ECO:0000256" key="6">
    <source>
        <dbReference type="ARBA" id="ARBA00022598"/>
    </source>
</evidence>
<dbReference type="GO" id="GO:0006428">
    <property type="term" value="P:isoleucyl-tRNA aminoacylation"/>
    <property type="evidence" value="ECO:0007669"/>
    <property type="project" value="UniProtKB-UniRule"/>
</dbReference>
<dbReference type="GO" id="GO:0008270">
    <property type="term" value="F:zinc ion binding"/>
    <property type="evidence" value="ECO:0007669"/>
    <property type="project" value="UniProtKB-UniRule"/>
</dbReference>
<dbReference type="SUPFAM" id="SSF50677">
    <property type="entry name" value="ValRS/IleRS/LeuRS editing domain"/>
    <property type="match status" value="1"/>
</dbReference>
<dbReference type="InterPro" id="IPR009008">
    <property type="entry name" value="Val/Leu/Ile-tRNA-synth_edit"/>
</dbReference>
<keyword evidence="9 15" id="KW-0862">Zinc</keyword>
<accession>A0A399E628</accession>
<evidence type="ECO:0000256" key="11">
    <source>
        <dbReference type="ARBA" id="ARBA00022917"/>
    </source>
</evidence>
<evidence type="ECO:0000256" key="8">
    <source>
        <dbReference type="ARBA" id="ARBA00022741"/>
    </source>
</evidence>
<dbReference type="PANTHER" id="PTHR42780:SF1">
    <property type="entry name" value="ISOLEUCINE--TRNA LIGASE, CYTOPLASMIC"/>
    <property type="match status" value="1"/>
</dbReference>
<evidence type="ECO:0000256" key="4">
    <source>
        <dbReference type="ARBA" id="ARBA00011245"/>
    </source>
</evidence>
<name>A0A399E628_9DEIN</name>
<dbReference type="Pfam" id="PF19302">
    <property type="entry name" value="DUF5915"/>
    <property type="match status" value="1"/>
</dbReference>
<dbReference type="CDD" id="cd07961">
    <property type="entry name" value="Anticodon_Ia_Ile_ABEc"/>
    <property type="match status" value="1"/>
</dbReference>
<dbReference type="AlphaFoldDB" id="A0A399E628"/>
<gene>
    <name evidence="15 18" type="primary">ileS</name>
    <name evidence="18" type="ORF">Mcate_00385</name>
</gene>
<comment type="catalytic activity">
    <reaction evidence="14 15">
        <text>tRNA(Ile) + L-isoleucine + ATP = L-isoleucyl-tRNA(Ile) + AMP + diphosphate</text>
        <dbReference type="Rhea" id="RHEA:11060"/>
        <dbReference type="Rhea" id="RHEA-COMP:9666"/>
        <dbReference type="Rhea" id="RHEA-COMP:9695"/>
        <dbReference type="ChEBI" id="CHEBI:30616"/>
        <dbReference type="ChEBI" id="CHEBI:33019"/>
        <dbReference type="ChEBI" id="CHEBI:58045"/>
        <dbReference type="ChEBI" id="CHEBI:78442"/>
        <dbReference type="ChEBI" id="CHEBI:78528"/>
        <dbReference type="ChEBI" id="CHEBI:456215"/>
        <dbReference type="EC" id="6.1.1.5"/>
    </reaction>
</comment>
<reference evidence="18 19" key="1">
    <citation type="submission" date="2018-08" db="EMBL/GenBank/DDBJ databases">
        <title>Meiothermus cateniformans JCM 15151 genome sequencing project.</title>
        <authorList>
            <person name="Da Costa M.S."/>
            <person name="Albuquerque L."/>
            <person name="Raposo P."/>
            <person name="Froufe H.J.C."/>
            <person name="Barroso C.S."/>
            <person name="Egas C."/>
        </authorList>
    </citation>
    <scope>NUCLEOTIDE SEQUENCE [LARGE SCALE GENOMIC DNA]</scope>
    <source>
        <strain evidence="18 19">JCM 15151</strain>
    </source>
</reference>
<dbReference type="OrthoDB" id="9810365at2"/>
<dbReference type="GO" id="GO:0005524">
    <property type="term" value="F:ATP binding"/>
    <property type="evidence" value="ECO:0007669"/>
    <property type="project" value="UniProtKB-UniRule"/>
</dbReference>
<evidence type="ECO:0000256" key="15">
    <source>
        <dbReference type="HAMAP-Rule" id="MF_02003"/>
    </source>
</evidence>
<evidence type="ECO:0000256" key="14">
    <source>
        <dbReference type="ARBA" id="ARBA00048359"/>
    </source>
</evidence>
<keyword evidence="10 15" id="KW-0067">ATP-binding</keyword>
<comment type="function">
    <text evidence="13 15">Catalyzes the attachment of isoleucine to tRNA(Ile). As IleRS can inadvertently accommodate and process structurally similar amino acids such as valine, to avoid such errors it has two additional distinct tRNA(Ile)-dependent editing activities. One activity is designated as 'pretransfer' editing and involves the hydrolysis of activated Val-AMP. The other activity is designated 'posttransfer' editing and involves deacylation of mischarged Val-tRNA(Ile).</text>
</comment>
<dbReference type="Pfam" id="PF00133">
    <property type="entry name" value="tRNA-synt_1"/>
    <property type="match status" value="1"/>
</dbReference>
<evidence type="ECO:0000259" key="16">
    <source>
        <dbReference type="Pfam" id="PF00133"/>
    </source>
</evidence>
<evidence type="ECO:0000256" key="12">
    <source>
        <dbReference type="ARBA" id="ARBA00023146"/>
    </source>
</evidence>
<dbReference type="Proteomes" id="UP000266089">
    <property type="component" value="Unassembled WGS sequence"/>
</dbReference>
<proteinExistence type="inferred from homology"/>
<keyword evidence="6 15" id="KW-0436">Ligase</keyword>
<feature type="domain" description="Aminoacyl-tRNA synthetase class Ia" evidence="16">
    <location>
        <begin position="23"/>
        <end position="678"/>
    </location>
</feature>
<dbReference type="InterPro" id="IPR013155">
    <property type="entry name" value="M/V/L/I-tRNA-synth_anticd-bd"/>
</dbReference>
<comment type="similarity">
    <text evidence="3 15">Belongs to the class-I aminoacyl-tRNA synthetase family. IleS type 2 subfamily.</text>
</comment>
<keyword evidence="7 15" id="KW-0479">Metal-binding</keyword>
<comment type="caution">
    <text evidence="18">The sequence shown here is derived from an EMBL/GenBank/DDBJ whole genome shotgun (WGS) entry which is preliminary data.</text>
</comment>
<dbReference type="Gene3D" id="3.90.740.10">
    <property type="entry name" value="Valyl/Leucyl/Isoleucyl-tRNA synthetase, editing domain"/>
    <property type="match status" value="1"/>
</dbReference>
<dbReference type="InterPro" id="IPR014729">
    <property type="entry name" value="Rossmann-like_a/b/a_fold"/>
</dbReference>
<sequence>MVEEKKLFQEVTETNFPKLEEAVLAFWRENQIFAKSDRKAAPKGEFVFYEGPPTANGKPAMHHVLARSFKDIFPRYKTMQGYHVTRKGGWDTHGLPVEIAVEKKLGVLGRKALNNQEIAEFTKQCREWVFANIEDWNYFTERMGMWLDLENAYVTYHNSYIESVWNLLKRMWDRGMVVRDYKVVPLSPRISTTLSQNEIADGYREVDDPSVYVRFPLKLETTPPAVREKLQAQGVRLEDLENLAILVWTTTPWTLPSNTMAAVNPEMDYAVVRSPSVGHLIFAAEAVERLKELHKEELEVIAHLKGADLEWWEYTPPFPEVCVELGVVQQQGEKRPDGRPVMHFVALADFVSAEDGSGVAHEAPVYGAEDLELARQYGTPLLFGTNEYGLMQVTEERGKFFKDADKGLIRIMKERGVIYHAGQIRHRYPFHDRTGDPILYFAKPSWYIKTSNFRQALYDNNEKINWIPEHIKHGRFGNWLKDNVDWAISRERYWGTPLPFWVSEDGSEYICVGSVQELSELAGRDLSDLDLHRPYVDEITFVKNGKTFRRVPEVLDVWFDSGAMPYAQWHLMVDQDGKPLPGFEANFEQWRKHFPADYICEAIDQTRGWFYSLHAISTLLYDQPCFKNVICLGHLVDEKGHKMSKSKGNVVEPLPMFDKYGADAVRWYLFTGSEPGEQKRFSERLVQEAQRGFLGTLWNVYSFFVLYANLDRPNLNQRPAVQDRPEMDRWLVARQHQLIEQVTAALDAYDARGGGKALEQFVEELSNWYVRRNRRRFWKNDNITDRESAYATLWEALVTVAQLAAPFTPFIAEALWQNLVRSVQPEAPESVHLSDWPKADPGLMDETLLTQMGAVVKVVGLARGARATSGIKTRIPLPRVLITAPSEAELAGLRHFAEEIAEELNVKQVEVLGLGEELLSYRVLPNLPVLGKKYGKRVPAIRAALAELDSRMVAQTIKAGRGLSLEIEGERIVLEPTEVLLEALSPEGFAAQEEGGYMAALEVRLDEDLLLEGLSRDLIRLVQQARKDMGLNVSDRIHLTYQADGKYAQSLAKFGSRLQEETLALSLEPGEPVGFTTELSDEEGSVRFGLNKA</sequence>
<evidence type="ECO:0000313" key="18">
    <source>
        <dbReference type="EMBL" id="RIH79388.1"/>
    </source>
</evidence>
<keyword evidence="12 15" id="KW-0030">Aminoacyl-tRNA synthetase</keyword>
<dbReference type="PANTHER" id="PTHR42780">
    <property type="entry name" value="SOLEUCYL-TRNA SYNTHETASE"/>
    <property type="match status" value="1"/>
</dbReference>
<dbReference type="InterPro" id="IPR002301">
    <property type="entry name" value="Ile-tRNA-ligase"/>
</dbReference>
<comment type="subcellular location">
    <subcellularLocation>
        <location evidence="2 15">Cytoplasm</location>
    </subcellularLocation>
</comment>
<dbReference type="GO" id="GO:0004822">
    <property type="term" value="F:isoleucine-tRNA ligase activity"/>
    <property type="evidence" value="ECO:0007669"/>
    <property type="project" value="UniProtKB-UniRule"/>
</dbReference>
<dbReference type="Gene3D" id="1.10.730.10">
    <property type="entry name" value="Isoleucyl-tRNA Synthetase, Domain 1"/>
    <property type="match status" value="1"/>
</dbReference>
<comment type="cofactor">
    <cofactor evidence="1 15">
        <name>Zn(2+)</name>
        <dbReference type="ChEBI" id="CHEBI:29105"/>
    </cofactor>
</comment>
<feature type="short sequence motif" description="'KMSKS' region" evidence="15">
    <location>
        <begin position="642"/>
        <end position="646"/>
    </location>
</feature>
<evidence type="ECO:0000256" key="5">
    <source>
        <dbReference type="ARBA" id="ARBA00022490"/>
    </source>
</evidence>
<evidence type="ECO:0000313" key="19">
    <source>
        <dbReference type="Proteomes" id="UP000266089"/>
    </source>
</evidence>
<dbReference type="FunFam" id="3.40.50.620:FF:000075">
    <property type="entry name" value="Isoleucine--tRNA ligase"/>
    <property type="match status" value="1"/>
</dbReference>
<dbReference type="GO" id="GO:0000049">
    <property type="term" value="F:tRNA binding"/>
    <property type="evidence" value="ECO:0007669"/>
    <property type="project" value="InterPro"/>
</dbReference>
<feature type="domain" description="Methionyl/Valyl/Leucyl/Isoleucyl-tRNA synthetase anticodon-binding" evidence="17">
    <location>
        <begin position="728"/>
        <end position="878"/>
    </location>
</feature>
<dbReference type="PRINTS" id="PR00984">
    <property type="entry name" value="TRNASYNTHILE"/>
</dbReference>
<evidence type="ECO:0000256" key="2">
    <source>
        <dbReference type="ARBA" id="ARBA00004496"/>
    </source>
</evidence>
<dbReference type="GO" id="GO:0005737">
    <property type="term" value="C:cytoplasm"/>
    <property type="evidence" value="ECO:0007669"/>
    <property type="project" value="UniProtKB-SubCell"/>
</dbReference>
<evidence type="ECO:0000256" key="1">
    <source>
        <dbReference type="ARBA" id="ARBA00001947"/>
    </source>
</evidence>
<dbReference type="InterPro" id="IPR002300">
    <property type="entry name" value="aa-tRNA-synth_Ia"/>
</dbReference>
<dbReference type="NCBIfam" id="TIGR00392">
    <property type="entry name" value="ileS"/>
    <property type="match status" value="1"/>
</dbReference>
<evidence type="ECO:0000256" key="13">
    <source>
        <dbReference type="ARBA" id="ARBA00025217"/>
    </source>
</evidence>
<keyword evidence="8 15" id="KW-0547">Nucleotide-binding</keyword>
<evidence type="ECO:0000256" key="7">
    <source>
        <dbReference type="ARBA" id="ARBA00022723"/>
    </source>
</evidence>
<keyword evidence="5 15" id="KW-0963">Cytoplasm</keyword>
<dbReference type="EMBL" id="QWKX01000006">
    <property type="protein sequence ID" value="RIH79388.1"/>
    <property type="molecule type" value="Genomic_DNA"/>
</dbReference>
<dbReference type="InterPro" id="IPR023586">
    <property type="entry name" value="Ile-tRNA-ligase_type2"/>
</dbReference>
<keyword evidence="11 15" id="KW-0648">Protein biosynthesis</keyword>
<dbReference type="SUPFAM" id="SSF47323">
    <property type="entry name" value="Anticodon-binding domain of a subclass of class I aminoacyl-tRNA synthetases"/>
    <property type="match status" value="1"/>
</dbReference>
<dbReference type="InterPro" id="IPR009080">
    <property type="entry name" value="tRNAsynth_Ia_anticodon-bd"/>
</dbReference>
<protein>
    <recommendedName>
        <fullName evidence="15">Isoleucine--tRNA ligase</fullName>
        <ecNumber evidence="15">6.1.1.5</ecNumber>
    </recommendedName>
    <alternativeName>
        <fullName evidence="15">Isoleucyl-tRNA synthetase</fullName>
        <shortName evidence="15">IleRS</shortName>
    </alternativeName>
</protein>
<feature type="binding site" evidence="15">
    <location>
        <position position="645"/>
    </location>
    <ligand>
        <name>ATP</name>
        <dbReference type="ChEBI" id="CHEBI:30616"/>
    </ligand>
</feature>
<dbReference type="Pfam" id="PF08264">
    <property type="entry name" value="Anticodon_1"/>
    <property type="match status" value="1"/>
</dbReference>
<dbReference type="Gene3D" id="3.40.50.620">
    <property type="entry name" value="HUPs"/>
    <property type="match status" value="2"/>
</dbReference>
<evidence type="ECO:0000256" key="9">
    <source>
        <dbReference type="ARBA" id="ARBA00022833"/>
    </source>
</evidence>
<organism evidence="18 19">
    <name type="scientific">Meiothermus taiwanensis</name>
    <dbReference type="NCBI Taxonomy" id="172827"/>
    <lineage>
        <taxon>Bacteria</taxon>
        <taxon>Thermotogati</taxon>
        <taxon>Deinococcota</taxon>
        <taxon>Deinococci</taxon>
        <taxon>Thermales</taxon>
        <taxon>Thermaceae</taxon>
        <taxon>Meiothermus</taxon>
    </lineage>
</organism>
<dbReference type="GO" id="GO:0002161">
    <property type="term" value="F:aminoacyl-tRNA deacylase activity"/>
    <property type="evidence" value="ECO:0007669"/>
    <property type="project" value="InterPro"/>
</dbReference>
<comment type="subunit">
    <text evidence="4 15">Monomer.</text>
</comment>
<dbReference type="FunFam" id="3.40.50.620:FF:000063">
    <property type="entry name" value="Isoleucine--tRNA ligase"/>
    <property type="match status" value="1"/>
</dbReference>
<comment type="domain">
    <text evidence="15">IleRS has two distinct active sites: one for aminoacylation and one for editing. The misactivated valine is translocated from the active site to the editing site, which sterically excludes the correctly activated isoleucine. The single editing site contains two valyl binding pockets, one specific for each substrate (Val-AMP or Val-tRNA(Ile)).</text>
</comment>
<dbReference type="InterPro" id="IPR033709">
    <property type="entry name" value="Anticodon_Ile_ABEc"/>
</dbReference>
<dbReference type="EC" id="6.1.1.5" evidence="15"/>
<dbReference type="HAMAP" id="MF_02003">
    <property type="entry name" value="Ile_tRNA_synth_type2"/>
    <property type="match status" value="1"/>
</dbReference>
<feature type="short sequence motif" description="'HIGH' region" evidence="15">
    <location>
        <begin position="53"/>
        <end position="63"/>
    </location>
</feature>